<name>A0A1Y1VM98_9FUNG</name>
<dbReference type="Pfam" id="PF04433">
    <property type="entry name" value="SWIRM"/>
    <property type="match status" value="1"/>
</dbReference>
<dbReference type="Gene3D" id="1.10.10.10">
    <property type="entry name" value="Winged helix-like DNA-binding domain superfamily/Winged helix DNA-binding domain"/>
    <property type="match status" value="1"/>
</dbReference>
<dbReference type="GO" id="GO:0005634">
    <property type="term" value="C:nucleus"/>
    <property type="evidence" value="ECO:0007669"/>
    <property type="project" value="TreeGrafter"/>
</dbReference>
<protein>
    <recommendedName>
        <fullName evidence="2">SWIRM domain-containing protein</fullName>
    </recommendedName>
</protein>
<dbReference type="GO" id="GO:0006357">
    <property type="term" value="P:regulation of transcription by RNA polymerase II"/>
    <property type="evidence" value="ECO:0007669"/>
    <property type="project" value="TreeGrafter"/>
</dbReference>
<dbReference type="EMBL" id="MCFH01000002">
    <property type="protein sequence ID" value="ORX60028.1"/>
    <property type="molecule type" value="Genomic_DNA"/>
</dbReference>
<dbReference type="GO" id="GO:0070461">
    <property type="term" value="C:SAGA-type complex"/>
    <property type="evidence" value="ECO:0007669"/>
    <property type="project" value="TreeGrafter"/>
</dbReference>
<dbReference type="PANTHER" id="PTHR12374:SF20">
    <property type="entry name" value="TRANSCRIPTIONAL ADAPTER 2-ALPHA"/>
    <property type="match status" value="1"/>
</dbReference>
<dbReference type="InterPro" id="IPR009057">
    <property type="entry name" value="Homeodomain-like_sf"/>
</dbReference>
<dbReference type="FunFam" id="1.10.10.10:FF:000087">
    <property type="entry name" value="Transcriptional adapter 2"/>
    <property type="match status" value="1"/>
</dbReference>
<keyword evidence="4" id="KW-1185">Reference proteome</keyword>
<reference evidence="3 4" key="1">
    <citation type="submission" date="2016-08" db="EMBL/GenBank/DDBJ databases">
        <title>Genomes of anaerobic fungi encode conserved fungal cellulosomes for biomass hydrolysis.</title>
        <authorList>
            <consortium name="DOE Joint Genome Institute"/>
            <person name="Haitjema C.H."/>
            <person name="Gilmore S.P."/>
            <person name="Henske J.K."/>
            <person name="Solomon K.V."/>
            <person name="De Groot R."/>
            <person name="Kuo A."/>
            <person name="Mondo S.J."/>
            <person name="Salamov A.A."/>
            <person name="Labutti K."/>
            <person name="Zhao Z."/>
            <person name="Chiniquy J."/>
            <person name="Barry K."/>
            <person name="Brewer H.M."/>
            <person name="Purvine S.O."/>
            <person name="Wright A.T."/>
            <person name="Boxma B."/>
            <person name="Van Alen T."/>
            <person name="Hackstein J.H."/>
            <person name="Baker S.E."/>
            <person name="Grigoriev I.V."/>
            <person name="O'Malley M.A."/>
        </authorList>
    </citation>
    <scope>NUCLEOTIDE SEQUENCE [LARGE SCALE GENOMIC DNA]</scope>
    <source>
        <strain evidence="4">finn</strain>
    </source>
</reference>
<evidence type="ECO:0000313" key="4">
    <source>
        <dbReference type="Proteomes" id="UP000193719"/>
    </source>
</evidence>
<dbReference type="InterPro" id="IPR007526">
    <property type="entry name" value="SWIRM"/>
</dbReference>
<dbReference type="OrthoDB" id="5598695at2759"/>
<dbReference type="STRING" id="1754191.A0A1Y1VM98"/>
<dbReference type="GO" id="GO:0003713">
    <property type="term" value="F:transcription coactivator activity"/>
    <property type="evidence" value="ECO:0007669"/>
    <property type="project" value="TreeGrafter"/>
</dbReference>
<evidence type="ECO:0000256" key="1">
    <source>
        <dbReference type="SAM" id="MobiDB-lite"/>
    </source>
</evidence>
<feature type="region of interest" description="Disordered" evidence="1">
    <location>
        <begin position="75"/>
        <end position="105"/>
    </location>
</feature>
<proteinExistence type="predicted"/>
<accession>A0A1Y1VM98</accession>
<gene>
    <name evidence="3" type="ORF">BCR36DRAFT_579474</name>
</gene>
<comment type="caution">
    <text evidence="3">The sequence shown here is derived from an EMBL/GenBank/DDBJ whole genome shotgun (WGS) entry which is preliminary data.</text>
</comment>
<dbReference type="SUPFAM" id="SSF46689">
    <property type="entry name" value="Homeodomain-like"/>
    <property type="match status" value="1"/>
</dbReference>
<evidence type="ECO:0000313" key="3">
    <source>
        <dbReference type="EMBL" id="ORX60028.1"/>
    </source>
</evidence>
<sequence>MKTKPSILVNTPKDAEHISLEAPLKLVTSRRHKHYSLPHSNSQSSLCSNYAYSKPRLNSPTPKTYPLSRVIRNSYNHDSHSQNPKKSSKIRQTDGTIGSKSDFPDDSETYKKLKYINPPPPIIWKKGVPLEIPQDAPLYDLLNKEEIQTCSLLRILPSQYLRVRDILIKGYKKNGYYLKKDAKKWCRGIDVNKTAKLYDWWIDIGWLPFKDIIAAEQLEKMEKKSKK</sequence>
<dbReference type="GO" id="GO:0006338">
    <property type="term" value="P:chromatin remodeling"/>
    <property type="evidence" value="ECO:0007669"/>
    <property type="project" value="TreeGrafter"/>
</dbReference>
<dbReference type="Proteomes" id="UP000193719">
    <property type="component" value="Unassembled WGS sequence"/>
</dbReference>
<dbReference type="AlphaFoldDB" id="A0A1Y1VM98"/>
<feature type="domain" description="SWIRM" evidence="2">
    <location>
        <begin position="140"/>
        <end position="207"/>
    </location>
</feature>
<evidence type="ECO:0000259" key="2">
    <source>
        <dbReference type="Pfam" id="PF04433"/>
    </source>
</evidence>
<dbReference type="GO" id="GO:0003682">
    <property type="term" value="F:chromatin binding"/>
    <property type="evidence" value="ECO:0007669"/>
    <property type="project" value="TreeGrafter"/>
</dbReference>
<organism evidence="3 4">
    <name type="scientific">Piromyces finnis</name>
    <dbReference type="NCBI Taxonomy" id="1754191"/>
    <lineage>
        <taxon>Eukaryota</taxon>
        <taxon>Fungi</taxon>
        <taxon>Fungi incertae sedis</taxon>
        <taxon>Chytridiomycota</taxon>
        <taxon>Chytridiomycota incertae sedis</taxon>
        <taxon>Neocallimastigomycetes</taxon>
        <taxon>Neocallimastigales</taxon>
        <taxon>Neocallimastigaceae</taxon>
        <taxon>Piromyces</taxon>
    </lineage>
</organism>
<reference evidence="3 4" key="2">
    <citation type="submission" date="2016-08" db="EMBL/GenBank/DDBJ databases">
        <title>Pervasive Adenine N6-methylation of Active Genes in Fungi.</title>
        <authorList>
            <consortium name="DOE Joint Genome Institute"/>
            <person name="Mondo S.J."/>
            <person name="Dannebaum R.O."/>
            <person name="Kuo R.C."/>
            <person name="Labutti K."/>
            <person name="Haridas S."/>
            <person name="Kuo A."/>
            <person name="Salamov A."/>
            <person name="Ahrendt S.R."/>
            <person name="Lipzen A."/>
            <person name="Sullivan W."/>
            <person name="Andreopoulos W.B."/>
            <person name="Clum A."/>
            <person name="Lindquist E."/>
            <person name="Daum C."/>
            <person name="Ramamoorthy G.K."/>
            <person name="Gryganskyi A."/>
            <person name="Culley D."/>
            <person name="Magnuson J.K."/>
            <person name="James T.Y."/>
            <person name="O'Malley M.A."/>
            <person name="Stajich J.E."/>
            <person name="Spatafora J.W."/>
            <person name="Visel A."/>
            <person name="Grigoriev I.V."/>
        </authorList>
    </citation>
    <scope>NUCLEOTIDE SEQUENCE [LARGE SCALE GENOMIC DNA]</scope>
    <source>
        <strain evidence="4">finn</strain>
    </source>
</reference>
<dbReference type="PANTHER" id="PTHR12374">
    <property type="entry name" value="TRANSCRIPTIONAL ADAPTOR 2 ADA2 -RELATED"/>
    <property type="match status" value="1"/>
</dbReference>
<dbReference type="InterPro" id="IPR036388">
    <property type="entry name" value="WH-like_DNA-bd_sf"/>
</dbReference>